<evidence type="ECO:0000313" key="5">
    <source>
        <dbReference type="Ensembl" id="ENSLLTP00000014605.1"/>
    </source>
</evidence>
<evidence type="ECO:0000256" key="1">
    <source>
        <dbReference type="ARBA" id="ARBA00022679"/>
    </source>
</evidence>
<evidence type="ECO:0000259" key="4">
    <source>
        <dbReference type="PROSITE" id="PS50237"/>
    </source>
</evidence>
<accession>A0A8C5SE64</accession>
<sequence length="54" mass="6136">MIVAGLSSEDLIPEAWICQHLFLLPFYSTKEKLKEKLLQAISSNRGFGKCEPRV</sequence>
<reference evidence="5" key="1">
    <citation type="submission" date="2025-08" db="UniProtKB">
        <authorList>
            <consortium name="Ensembl"/>
        </authorList>
    </citation>
    <scope>IDENTIFICATION</scope>
</reference>
<evidence type="ECO:0000256" key="3">
    <source>
        <dbReference type="PROSITE-ProRule" id="PRU00104"/>
    </source>
</evidence>
<dbReference type="SUPFAM" id="SSF56204">
    <property type="entry name" value="Hect, E3 ligase catalytic domain"/>
    <property type="match status" value="1"/>
</dbReference>
<keyword evidence="2 3" id="KW-0833">Ubl conjugation pathway</keyword>
<feature type="active site" description="Glycyl thioester intermediate" evidence="3">
    <location>
        <position position="18"/>
    </location>
</feature>
<proteinExistence type="predicted"/>
<organism evidence="5 6">
    <name type="scientific">Laticauda laticaudata</name>
    <name type="common">Blue-ringed sea krait</name>
    <name type="synonym">Blue-lipped sea krait</name>
    <dbReference type="NCBI Taxonomy" id="8630"/>
    <lineage>
        <taxon>Eukaryota</taxon>
        <taxon>Metazoa</taxon>
        <taxon>Chordata</taxon>
        <taxon>Craniata</taxon>
        <taxon>Vertebrata</taxon>
        <taxon>Euteleostomi</taxon>
        <taxon>Lepidosauria</taxon>
        <taxon>Squamata</taxon>
        <taxon>Bifurcata</taxon>
        <taxon>Unidentata</taxon>
        <taxon>Episquamata</taxon>
        <taxon>Toxicofera</taxon>
        <taxon>Serpentes</taxon>
        <taxon>Colubroidea</taxon>
        <taxon>Elapidae</taxon>
        <taxon>Laticaudinae</taxon>
        <taxon>Laticauda</taxon>
    </lineage>
</organism>
<reference evidence="5" key="2">
    <citation type="submission" date="2025-09" db="UniProtKB">
        <authorList>
            <consortium name="Ensembl"/>
        </authorList>
    </citation>
    <scope>IDENTIFICATION</scope>
</reference>
<dbReference type="PROSITE" id="PS50237">
    <property type="entry name" value="HECT"/>
    <property type="match status" value="1"/>
</dbReference>
<dbReference type="Pfam" id="PF00632">
    <property type="entry name" value="HECT"/>
    <property type="match status" value="1"/>
</dbReference>
<dbReference type="InterPro" id="IPR000569">
    <property type="entry name" value="HECT_dom"/>
</dbReference>
<dbReference type="GeneTree" id="ENSGT00960000192925"/>
<dbReference type="Proteomes" id="UP000694406">
    <property type="component" value="Unplaced"/>
</dbReference>
<name>A0A8C5SE64_LATLA</name>
<keyword evidence="6" id="KW-1185">Reference proteome</keyword>
<keyword evidence="1" id="KW-0808">Transferase</keyword>
<evidence type="ECO:0000256" key="2">
    <source>
        <dbReference type="ARBA" id="ARBA00022786"/>
    </source>
</evidence>
<dbReference type="Ensembl" id="ENSLLTT00000015179.1">
    <property type="protein sequence ID" value="ENSLLTP00000014605.1"/>
    <property type="gene ID" value="ENSLLTG00000011211.1"/>
</dbReference>
<dbReference type="InterPro" id="IPR035983">
    <property type="entry name" value="Hect_E3_ubiquitin_ligase"/>
</dbReference>
<protein>
    <recommendedName>
        <fullName evidence="4">HECT domain-containing protein</fullName>
    </recommendedName>
</protein>
<feature type="domain" description="HECT" evidence="4">
    <location>
        <begin position="1"/>
        <end position="50"/>
    </location>
</feature>
<dbReference type="GO" id="GO:0004842">
    <property type="term" value="F:ubiquitin-protein transferase activity"/>
    <property type="evidence" value="ECO:0007669"/>
    <property type="project" value="InterPro"/>
</dbReference>
<dbReference type="Gene3D" id="3.30.2410.10">
    <property type="entry name" value="Hect, E3 ligase catalytic domain"/>
    <property type="match status" value="1"/>
</dbReference>
<dbReference type="AlphaFoldDB" id="A0A8C5SE64"/>
<evidence type="ECO:0000313" key="6">
    <source>
        <dbReference type="Proteomes" id="UP000694406"/>
    </source>
</evidence>